<dbReference type="RefSeq" id="WP_141922404.1">
    <property type="nucleotide sequence ID" value="NZ_VFQC01000001.1"/>
</dbReference>
<sequence>MSNTGIQAALALSTPVSRLRPYGPEPPAPCPDLDGLREVAVAHSSLWDVRPSGDAKVPYQARHRVRPGIEVQCSDLEMLDEILRTVVPPNRVRSYIQAGGSRA</sequence>
<evidence type="ECO:0000313" key="1">
    <source>
        <dbReference type="EMBL" id="TQN31155.1"/>
    </source>
</evidence>
<organism evidence="1 2">
    <name type="scientific">Haloactinospora alba</name>
    <dbReference type="NCBI Taxonomy" id="405555"/>
    <lineage>
        <taxon>Bacteria</taxon>
        <taxon>Bacillati</taxon>
        <taxon>Actinomycetota</taxon>
        <taxon>Actinomycetes</taxon>
        <taxon>Streptosporangiales</taxon>
        <taxon>Nocardiopsidaceae</taxon>
        <taxon>Haloactinospora</taxon>
    </lineage>
</organism>
<gene>
    <name evidence="1" type="ORF">FHX37_1047</name>
</gene>
<accession>A0A543NH22</accession>
<dbReference type="EMBL" id="VFQC01000001">
    <property type="protein sequence ID" value="TQN31155.1"/>
    <property type="molecule type" value="Genomic_DNA"/>
</dbReference>
<evidence type="ECO:0000313" key="2">
    <source>
        <dbReference type="Proteomes" id="UP000317422"/>
    </source>
</evidence>
<reference evidence="1 2" key="1">
    <citation type="submission" date="2019-06" db="EMBL/GenBank/DDBJ databases">
        <title>Sequencing the genomes of 1000 actinobacteria strains.</title>
        <authorList>
            <person name="Klenk H.-P."/>
        </authorList>
    </citation>
    <scope>NUCLEOTIDE SEQUENCE [LARGE SCALE GENOMIC DNA]</scope>
    <source>
        <strain evidence="1 2">DSM 45015</strain>
    </source>
</reference>
<comment type="caution">
    <text evidence="1">The sequence shown here is derived from an EMBL/GenBank/DDBJ whole genome shotgun (WGS) entry which is preliminary data.</text>
</comment>
<proteinExistence type="predicted"/>
<dbReference type="AlphaFoldDB" id="A0A543NH22"/>
<protein>
    <submittedName>
        <fullName evidence="1">Uncharacterized protein</fullName>
    </submittedName>
</protein>
<dbReference type="Proteomes" id="UP000317422">
    <property type="component" value="Unassembled WGS sequence"/>
</dbReference>
<name>A0A543NH22_9ACTN</name>
<keyword evidence="2" id="KW-1185">Reference proteome</keyword>